<dbReference type="EMBL" id="SEOQ01000469">
    <property type="protein sequence ID" value="TFY62310.1"/>
    <property type="molecule type" value="Genomic_DNA"/>
</dbReference>
<evidence type="ECO:0000313" key="3">
    <source>
        <dbReference type="Proteomes" id="UP000298327"/>
    </source>
</evidence>
<dbReference type="Gene3D" id="3.40.630.30">
    <property type="match status" value="1"/>
</dbReference>
<gene>
    <name evidence="2" type="ORF">EVG20_g6752</name>
</gene>
<dbReference type="PANTHER" id="PTHR42791">
    <property type="entry name" value="GNAT FAMILY ACETYLTRANSFERASE"/>
    <property type="match status" value="1"/>
</dbReference>
<dbReference type="STRING" id="205917.A0A4Y9YK11"/>
<keyword evidence="3" id="KW-1185">Reference proteome</keyword>
<dbReference type="GO" id="GO:0016747">
    <property type="term" value="F:acyltransferase activity, transferring groups other than amino-acyl groups"/>
    <property type="evidence" value="ECO:0007669"/>
    <property type="project" value="InterPro"/>
</dbReference>
<dbReference type="Pfam" id="PF13673">
    <property type="entry name" value="Acetyltransf_10"/>
    <property type="match status" value="1"/>
</dbReference>
<dbReference type="AlphaFoldDB" id="A0A4Y9YK11"/>
<dbReference type="InterPro" id="IPR016181">
    <property type="entry name" value="Acyl_CoA_acyltransferase"/>
</dbReference>
<dbReference type="PANTHER" id="PTHR42791:SF1">
    <property type="entry name" value="N-ACETYLTRANSFERASE DOMAIN-CONTAINING PROTEIN"/>
    <property type="match status" value="1"/>
</dbReference>
<accession>A0A4Y9YK11</accession>
<name>A0A4Y9YK11_9AGAM</name>
<evidence type="ECO:0000313" key="2">
    <source>
        <dbReference type="EMBL" id="TFY62310.1"/>
    </source>
</evidence>
<dbReference type="SUPFAM" id="SSF55729">
    <property type="entry name" value="Acyl-CoA N-acyltransferases (Nat)"/>
    <property type="match status" value="1"/>
</dbReference>
<reference evidence="2 3" key="1">
    <citation type="submission" date="2019-02" db="EMBL/GenBank/DDBJ databases">
        <title>Genome sequencing of the rare red list fungi Dentipellis fragilis.</title>
        <authorList>
            <person name="Buettner E."/>
            <person name="Kellner H."/>
        </authorList>
    </citation>
    <scope>NUCLEOTIDE SEQUENCE [LARGE SCALE GENOMIC DNA]</scope>
    <source>
        <strain evidence="2 3">DSM 105465</strain>
    </source>
</reference>
<dbReference type="InterPro" id="IPR000182">
    <property type="entry name" value="GNAT_dom"/>
</dbReference>
<proteinExistence type="predicted"/>
<dbReference type="InterPro" id="IPR052523">
    <property type="entry name" value="Trichothecene_AcTrans"/>
</dbReference>
<dbReference type="Proteomes" id="UP000298327">
    <property type="component" value="Unassembled WGS sequence"/>
</dbReference>
<evidence type="ECO:0000259" key="1">
    <source>
        <dbReference type="PROSITE" id="PS51186"/>
    </source>
</evidence>
<comment type="caution">
    <text evidence="2">The sequence shown here is derived from an EMBL/GenBank/DDBJ whole genome shotgun (WGS) entry which is preliminary data.</text>
</comment>
<dbReference type="OrthoDB" id="61113at2759"/>
<organism evidence="2 3">
    <name type="scientific">Dentipellis fragilis</name>
    <dbReference type="NCBI Taxonomy" id="205917"/>
    <lineage>
        <taxon>Eukaryota</taxon>
        <taxon>Fungi</taxon>
        <taxon>Dikarya</taxon>
        <taxon>Basidiomycota</taxon>
        <taxon>Agaricomycotina</taxon>
        <taxon>Agaricomycetes</taxon>
        <taxon>Russulales</taxon>
        <taxon>Hericiaceae</taxon>
        <taxon>Dentipellis</taxon>
    </lineage>
</organism>
<dbReference type="PROSITE" id="PS51186">
    <property type="entry name" value="GNAT"/>
    <property type="match status" value="1"/>
</dbReference>
<protein>
    <recommendedName>
        <fullName evidence="1">N-acetyltransferase domain-containing protein</fullName>
    </recommendedName>
</protein>
<feature type="domain" description="N-acetyltransferase" evidence="1">
    <location>
        <begin position="5"/>
        <end position="207"/>
    </location>
</feature>
<sequence length="216" mass="24718">MASSLTVRQLTAPDDAEHQHMIALLEETFANDTAIRCVTGGSKDNRRAWCKLLIDKTLREGQLWAAGFNGRIDALAFWFGPGVESAIAESNEYAAMLTEDMRDWMNLHYRPQYQELYRSTYATGSRVRIQAWHLKIIAVRLSHQRQGLGRALVAVVTEKADRDTVAMTTDTTTSNALYFLQRLGFRYIGVKNFVMQRYGFPMWCMIREPPTSSSYY</sequence>